<dbReference type="EMBL" id="JARKIB010000001">
    <property type="protein sequence ID" value="KAJ7786185.1"/>
    <property type="molecule type" value="Genomic_DNA"/>
</dbReference>
<feature type="compositionally biased region" description="Acidic residues" evidence="1">
    <location>
        <begin position="83"/>
        <end position="96"/>
    </location>
</feature>
<protein>
    <recommendedName>
        <fullName evidence="2">PH domain-containing protein</fullName>
    </recommendedName>
</protein>
<evidence type="ECO:0000313" key="3">
    <source>
        <dbReference type="EMBL" id="KAJ7786185.1"/>
    </source>
</evidence>
<dbReference type="PROSITE" id="PS50003">
    <property type="entry name" value="PH_DOMAIN"/>
    <property type="match status" value="1"/>
</dbReference>
<keyword evidence="4" id="KW-1185">Reference proteome</keyword>
<dbReference type="Proteomes" id="UP001215598">
    <property type="component" value="Unassembled WGS sequence"/>
</dbReference>
<reference evidence="3" key="1">
    <citation type="submission" date="2023-03" db="EMBL/GenBank/DDBJ databases">
        <title>Massive genome expansion in bonnet fungi (Mycena s.s.) driven by repeated elements and novel gene families across ecological guilds.</title>
        <authorList>
            <consortium name="Lawrence Berkeley National Laboratory"/>
            <person name="Harder C.B."/>
            <person name="Miyauchi S."/>
            <person name="Viragh M."/>
            <person name="Kuo A."/>
            <person name="Thoen E."/>
            <person name="Andreopoulos B."/>
            <person name="Lu D."/>
            <person name="Skrede I."/>
            <person name="Drula E."/>
            <person name="Henrissat B."/>
            <person name="Morin E."/>
            <person name="Kohler A."/>
            <person name="Barry K."/>
            <person name="LaButti K."/>
            <person name="Morin E."/>
            <person name="Salamov A."/>
            <person name="Lipzen A."/>
            <person name="Mereny Z."/>
            <person name="Hegedus B."/>
            <person name="Baldrian P."/>
            <person name="Stursova M."/>
            <person name="Weitz H."/>
            <person name="Taylor A."/>
            <person name="Grigoriev I.V."/>
            <person name="Nagy L.G."/>
            <person name="Martin F."/>
            <person name="Kauserud H."/>
        </authorList>
    </citation>
    <scope>NUCLEOTIDE SEQUENCE</scope>
    <source>
        <strain evidence="3">CBHHK182m</strain>
    </source>
</reference>
<feature type="domain" description="PH" evidence="2">
    <location>
        <begin position="1"/>
        <end position="73"/>
    </location>
</feature>
<proteinExistence type="predicted"/>
<sequence length="96" mass="10694">MSRAITIEYTVKPPPSSGQAYELPTSKKHTFEIRAEGGQAEHYKSLREGIAQARNEVGQELTAWRDAVGKAELTKETKKPTNDDDDEEEEEDGDDA</sequence>
<dbReference type="AlphaFoldDB" id="A0AAD7KJC2"/>
<evidence type="ECO:0000259" key="2">
    <source>
        <dbReference type="PROSITE" id="PS50003"/>
    </source>
</evidence>
<name>A0AAD7KJC2_9AGAR</name>
<dbReference type="InterPro" id="IPR001849">
    <property type="entry name" value="PH_domain"/>
</dbReference>
<feature type="compositionally biased region" description="Basic and acidic residues" evidence="1">
    <location>
        <begin position="67"/>
        <end position="82"/>
    </location>
</feature>
<gene>
    <name evidence="3" type="ORF">B0H16DRAFT_21355</name>
</gene>
<feature type="region of interest" description="Disordered" evidence="1">
    <location>
        <begin position="67"/>
        <end position="96"/>
    </location>
</feature>
<evidence type="ECO:0000256" key="1">
    <source>
        <dbReference type="SAM" id="MobiDB-lite"/>
    </source>
</evidence>
<organism evidence="3 4">
    <name type="scientific">Mycena metata</name>
    <dbReference type="NCBI Taxonomy" id="1033252"/>
    <lineage>
        <taxon>Eukaryota</taxon>
        <taxon>Fungi</taxon>
        <taxon>Dikarya</taxon>
        <taxon>Basidiomycota</taxon>
        <taxon>Agaricomycotina</taxon>
        <taxon>Agaricomycetes</taxon>
        <taxon>Agaricomycetidae</taxon>
        <taxon>Agaricales</taxon>
        <taxon>Marasmiineae</taxon>
        <taxon>Mycenaceae</taxon>
        <taxon>Mycena</taxon>
    </lineage>
</organism>
<evidence type="ECO:0000313" key="4">
    <source>
        <dbReference type="Proteomes" id="UP001215598"/>
    </source>
</evidence>
<feature type="region of interest" description="Disordered" evidence="1">
    <location>
        <begin position="1"/>
        <end position="22"/>
    </location>
</feature>
<comment type="caution">
    <text evidence="3">The sequence shown here is derived from an EMBL/GenBank/DDBJ whole genome shotgun (WGS) entry which is preliminary data.</text>
</comment>
<accession>A0AAD7KJC2</accession>